<accession>A0ABW2QGV6</accession>
<proteinExistence type="inferred from homology"/>
<feature type="binding site" evidence="5">
    <location>
        <begin position="16"/>
        <end position="21"/>
    </location>
    <ligand>
        <name>ATP</name>
        <dbReference type="ChEBI" id="CHEBI:30616"/>
    </ligand>
</feature>
<evidence type="ECO:0000256" key="5">
    <source>
        <dbReference type="HAMAP-Rule" id="MF_00376"/>
    </source>
</evidence>
<evidence type="ECO:0000256" key="3">
    <source>
        <dbReference type="ARBA" id="ARBA00022840"/>
    </source>
</evidence>
<comment type="catalytic activity">
    <reaction evidence="5">
        <text>3'-dephospho-CoA + ATP = ADP + CoA + H(+)</text>
        <dbReference type="Rhea" id="RHEA:18245"/>
        <dbReference type="ChEBI" id="CHEBI:15378"/>
        <dbReference type="ChEBI" id="CHEBI:30616"/>
        <dbReference type="ChEBI" id="CHEBI:57287"/>
        <dbReference type="ChEBI" id="CHEBI:57328"/>
        <dbReference type="ChEBI" id="CHEBI:456216"/>
        <dbReference type="EC" id="2.7.1.24"/>
    </reaction>
</comment>
<keyword evidence="5" id="KW-0963">Cytoplasm</keyword>
<reference evidence="8" key="1">
    <citation type="journal article" date="2019" name="Int. J. Syst. Evol. Microbiol.">
        <title>The Global Catalogue of Microorganisms (GCM) 10K type strain sequencing project: providing services to taxonomists for standard genome sequencing and annotation.</title>
        <authorList>
            <consortium name="The Broad Institute Genomics Platform"/>
            <consortium name="The Broad Institute Genome Sequencing Center for Infectious Disease"/>
            <person name="Wu L."/>
            <person name="Ma J."/>
        </authorList>
    </citation>
    <scope>NUCLEOTIDE SEQUENCE [LARGE SCALE GENOMIC DNA]</scope>
    <source>
        <strain evidence="8">CGMCC 1.12371</strain>
    </source>
</reference>
<comment type="similarity">
    <text evidence="1 5">Belongs to the CoaE family.</text>
</comment>
<dbReference type="Gene3D" id="3.40.50.300">
    <property type="entry name" value="P-loop containing nucleotide triphosphate hydrolases"/>
    <property type="match status" value="1"/>
</dbReference>
<evidence type="ECO:0000256" key="6">
    <source>
        <dbReference type="NCBIfam" id="TIGR00152"/>
    </source>
</evidence>
<comment type="subcellular location">
    <subcellularLocation>
        <location evidence="5">Cytoplasm</location>
    </subcellularLocation>
</comment>
<dbReference type="CDD" id="cd02022">
    <property type="entry name" value="DPCK"/>
    <property type="match status" value="1"/>
</dbReference>
<dbReference type="EMBL" id="JBHTCA010000002">
    <property type="protein sequence ID" value="MFC7407758.1"/>
    <property type="molecule type" value="Genomic_DNA"/>
</dbReference>
<dbReference type="Pfam" id="PF01121">
    <property type="entry name" value="CoaE"/>
    <property type="match status" value="1"/>
</dbReference>
<dbReference type="PANTHER" id="PTHR10695">
    <property type="entry name" value="DEPHOSPHO-COA KINASE-RELATED"/>
    <property type="match status" value="1"/>
</dbReference>
<evidence type="ECO:0000313" key="7">
    <source>
        <dbReference type="EMBL" id="MFC7407758.1"/>
    </source>
</evidence>
<dbReference type="Proteomes" id="UP001596501">
    <property type="component" value="Unassembled WGS sequence"/>
</dbReference>
<keyword evidence="3 5" id="KW-0067">ATP-binding</keyword>
<evidence type="ECO:0000313" key="8">
    <source>
        <dbReference type="Proteomes" id="UP001596501"/>
    </source>
</evidence>
<evidence type="ECO:0000256" key="4">
    <source>
        <dbReference type="ARBA" id="ARBA00022993"/>
    </source>
</evidence>
<dbReference type="SUPFAM" id="SSF52540">
    <property type="entry name" value="P-loop containing nucleoside triphosphate hydrolases"/>
    <property type="match status" value="1"/>
</dbReference>
<dbReference type="InterPro" id="IPR001977">
    <property type="entry name" value="Depp_CoAkinase"/>
</dbReference>
<keyword evidence="5 7" id="KW-0808">Transferase</keyword>
<dbReference type="PANTHER" id="PTHR10695:SF46">
    <property type="entry name" value="BIFUNCTIONAL COENZYME A SYNTHASE-RELATED"/>
    <property type="match status" value="1"/>
</dbReference>
<gene>
    <name evidence="5 7" type="primary">coaE</name>
    <name evidence="7" type="ORF">ACFQPB_02670</name>
</gene>
<evidence type="ECO:0000256" key="2">
    <source>
        <dbReference type="ARBA" id="ARBA00022741"/>
    </source>
</evidence>
<name>A0ABW2QGV6_9BURK</name>
<organism evidence="7 8">
    <name type="scientific">Hydrogenophaga atypica</name>
    <dbReference type="NCBI Taxonomy" id="249409"/>
    <lineage>
        <taxon>Bacteria</taxon>
        <taxon>Pseudomonadati</taxon>
        <taxon>Pseudomonadota</taxon>
        <taxon>Betaproteobacteria</taxon>
        <taxon>Burkholderiales</taxon>
        <taxon>Comamonadaceae</taxon>
        <taxon>Hydrogenophaga</taxon>
    </lineage>
</organism>
<sequence>MTTGPGLRLGLTGGIGSGKSTVAQLLASFGAQVLDADAMSRASTAAGGSAIPDIRRVFGDDFVAADGSLDRDQMRARVFSDPAAKKALEAIIHPCVQQAMAQALAQSAAPCVVFDVPLLVESPHWRGRVDAVVVVDCDHETQIERVMARNGWARDAVQAVIQQQATRAQRLAAADAVVFNGAGNTLLQLERDVRALATSFGL</sequence>
<keyword evidence="4 5" id="KW-0173">Coenzyme A biosynthesis</keyword>
<keyword evidence="8" id="KW-1185">Reference proteome</keyword>
<keyword evidence="5 7" id="KW-0418">Kinase</keyword>
<comment type="caution">
    <text evidence="7">The sequence shown here is derived from an EMBL/GenBank/DDBJ whole genome shotgun (WGS) entry which is preliminary data.</text>
</comment>
<dbReference type="HAMAP" id="MF_00376">
    <property type="entry name" value="Dephospho_CoA_kinase"/>
    <property type="match status" value="1"/>
</dbReference>
<protein>
    <recommendedName>
        <fullName evidence="5 6">Dephospho-CoA kinase</fullName>
        <ecNumber evidence="5 6">2.7.1.24</ecNumber>
    </recommendedName>
    <alternativeName>
        <fullName evidence="5">Dephosphocoenzyme A kinase</fullName>
    </alternativeName>
</protein>
<keyword evidence="2 5" id="KW-0547">Nucleotide-binding</keyword>
<comment type="function">
    <text evidence="5">Catalyzes the phosphorylation of the 3'-hydroxyl group of dephosphocoenzyme A to form coenzyme A.</text>
</comment>
<dbReference type="GO" id="GO:0004140">
    <property type="term" value="F:dephospho-CoA kinase activity"/>
    <property type="evidence" value="ECO:0007669"/>
    <property type="project" value="UniProtKB-EC"/>
</dbReference>
<comment type="pathway">
    <text evidence="5">Cofactor biosynthesis; coenzyme A biosynthesis; CoA from (R)-pantothenate: step 5/5.</text>
</comment>
<dbReference type="InterPro" id="IPR027417">
    <property type="entry name" value="P-loop_NTPase"/>
</dbReference>
<dbReference type="PROSITE" id="PS51219">
    <property type="entry name" value="DPCK"/>
    <property type="match status" value="1"/>
</dbReference>
<dbReference type="NCBIfam" id="TIGR00152">
    <property type="entry name" value="dephospho-CoA kinase"/>
    <property type="match status" value="1"/>
</dbReference>
<evidence type="ECO:0000256" key="1">
    <source>
        <dbReference type="ARBA" id="ARBA00009018"/>
    </source>
</evidence>
<dbReference type="RefSeq" id="WP_382219569.1">
    <property type="nucleotide sequence ID" value="NZ_JBHTCA010000002.1"/>
</dbReference>
<dbReference type="EC" id="2.7.1.24" evidence="5 6"/>